<dbReference type="PATRIC" id="fig|471514.4.peg.3741"/>
<dbReference type="PANTHER" id="PTHR42789:SF1">
    <property type="entry name" value="D-ISOMER SPECIFIC 2-HYDROXYACID DEHYDROGENASE FAMILY PROTEIN (AFU_ORTHOLOGUE AFUA_6G10090)"/>
    <property type="match status" value="1"/>
</dbReference>
<protein>
    <recommendedName>
        <fullName evidence="9">Hydroxyacid dehydrogenase</fullName>
    </recommendedName>
</protein>
<evidence type="ECO:0000256" key="3">
    <source>
        <dbReference type="ARBA" id="ARBA00023027"/>
    </source>
</evidence>
<gene>
    <name evidence="7" type="ORF">AN477_07435</name>
</gene>
<evidence type="ECO:0000256" key="1">
    <source>
        <dbReference type="ARBA" id="ARBA00005854"/>
    </source>
</evidence>
<sequence length="312" mass="33972">MISEDLWWDVPHSFSHAYEVTYDPSLVDDPTRLHAIGKDAKALVVRNRTRVDGNLLTQFPELKVVGRLGVGLDNIDLPACQARDVRVVAARGCNAISVAEYVIACLFHHARFLHTSDIAVRGGVWNRAEATGFELFGKTLGLVGVGDIGQRVATRAKALGLHVIAYDPFVLPTSALAQDVGVELVDLETLLRQSHYVSVHVPLTPATRYILGPTQLVLMRDDAVLINTSRGGTVDEGALAEVLVRSPYRSAYLDVREAEPPDADDPLVRLPNVIVTPHVAGITKESSQRVAEFVLKQVDTVLQGFTAQGMVM</sequence>
<dbReference type="STRING" id="471514.AN477_07435"/>
<dbReference type="SUPFAM" id="SSF51735">
    <property type="entry name" value="NAD(P)-binding Rossmann-fold domains"/>
    <property type="match status" value="1"/>
</dbReference>
<feature type="domain" description="D-isomer specific 2-hydroxyacid dehydrogenase NAD-binding" evidence="6">
    <location>
        <begin position="104"/>
        <end position="280"/>
    </location>
</feature>
<dbReference type="InterPro" id="IPR006139">
    <property type="entry name" value="D-isomer_2_OHA_DH_cat_dom"/>
</dbReference>
<dbReference type="PANTHER" id="PTHR42789">
    <property type="entry name" value="D-ISOMER SPECIFIC 2-HYDROXYACID DEHYDROGENASE FAMILY PROTEIN (AFU_ORTHOLOGUE AFUA_6G10090)"/>
    <property type="match status" value="1"/>
</dbReference>
<name>A0A0P9GTI3_9BACL</name>
<evidence type="ECO:0000256" key="2">
    <source>
        <dbReference type="ARBA" id="ARBA00023002"/>
    </source>
</evidence>
<dbReference type="Proteomes" id="UP000050482">
    <property type="component" value="Unassembled WGS sequence"/>
</dbReference>
<evidence type="ECO:0000259" key="5">
    <source>
        <dbReference type="Pfam" id="PF00389"/>
    </source>
</evidence>
<evidence type="ECO:0000313" key="7">
    <source>
        <dbReference type="EMBL" id="KPV44492.1"/>
    </source>
</evidence>
<dbReference type="Pfam" id="PF02826">
    <property type="entry name" value="2-Hacid_dh_C"/>
    <property type="match status" value="1"/>
</dbReference>
<feature type="domain" description="D-isomer specific 2-hydroxyacid dehydrogenase catalytic" evidence="5">
    <location>
        <begin position="18"/>
        <end position="309"/>
    </location>
</feature>
<evidence type="ECO:0000256" key="4">
    <source>
        <dbReference type="RuleBase" id="RU003719"/>
    </source>
</evidence>
<evidence type="ECO:0000259" key="6">
    <source>
        <dbReference type="Pfam" id="PF02826"/>
    </source>
</evidence>
<keyword evidence="3" id="KW-0520">NAD</keyword>
<dbReference type="SUPFAM" id="SSF52283">
    <property type="entry name" value="Formate/glycerate dehydrogenase catalytic domain-like"/>
    <property type="match status" value="1"/>
</dbReference>
<proteinExistence type="inferred from homology"/>
<organism evidence="7 8">
    <name type="scientific">Alicyclobacillus ferrooxydans</name>
    <dbReference type="NCBI Taxonomy" id="471514"/>
    <lineage>
        <taxon>Bacteria</taxon>
        <taxon>Bacillati</taxon>
        <taxon>Bacillota</taxon>
        <taxon>Bacilli</taxon>
        <taxon>Bacillales</taxon>
        <taxon>Alicyclobacillaceae</taxon>
        <taxon>Alicyclobacillus</taxon>
    </lineage>
</organism>
<dbReference type="GO" id="GO:0004617">
    <property type="term" value="F:phosphoglycerate dehydrogenase activity"/>
    <property type="evidence" value="ECO:0007669"/>
    <property type="project" value="UniProtKB-ARBA"/>
</dbReference>
<comment type="caution">
    <text evidence="7">The sequence shown here is derived from an EMBL/GenBank/DDBJ whole genome shotgun (WGS) entry which is preliminary data.</text>
</comment>
<dbReference type="Pfam" id="PF00389">
    <property type="entry name" value="2-Hacid_dh"/>
    <property type="match status" value="1"/>
</dbReference>
<dbReference type="GO" id="GO:0006564">
    <property type="term" value="P:L-serine biosynthetic process"/>
    <property type="evidence" value="ECO:0007669"/>
    <property type="project" value="UniProtKB-ARBA"/>
</dbReference>
<keyword evidence="2 4" id="KW-0560">Oxidoreductase</keyword>
<keyword evidence="8" id="KW-1185">Reference proteome</keyword>
<dbReference type="GO" id="GO:0051287">
    <property type="term" value="F:NAD binding"/>
    <property type="evidence" value="ECO:0007669"/>
    <property type="project" value="InterPro"/>
</dbReference>
<dbReference type="CDD" id="cd12173">
    <property type="entry name" value="PGDH_4"/>
    <property type="match status" value="1"/>
</dbReference>
<comment type="similarity">
    <text evidence="1 4">Belongs to the D-isomer specific 2-hydroxyacid dehydrogenase family.</text>
</comment>
<dbReference type="Gene3D" id="3.40.50.720">
    <property type="entry name" value="NAD(P)-binding Rossmann-like Domain"/>
    <property type="match status" value="2"/>
</dbReference>
<reference evidence="7 8" key="1">
    <citation type="submission" date="2015-09" db="EMBL/GenBank/DDBJ databases">
        <title>Draft genome sequence of Alicyclobacillus ferrooxydans DSM 22381.</title>
        <authorList>
            <person name="Hemp J."/>
        </authorList>
    </citation>
    <scope>NUCLEOTIDE SEQUENCE [LARGE SCALE GENOMIC DNA]</scope>
    <source>
        <strain evidence="7 8">TC-34</strain>
    </source>
</reference>
<dbReference type="EMBL" id="LJCO01000033">
    <property type="protein sequence ID" value="KPV44492.1"/>
    <property type="molecule type" value="Genomic_DNA"/>
</dbReference>
<dbReference type="InterPro" id="IPR006140">
    <property type="entry name" value="D-isomer_DH_NAD-bd"/>
</dbReference>
<evidence type="ECO:0008006" key="9">
    <source>
        <dbReference type="Google" id="ProtNLM"/>
    </source>
</evidence>
<accession>A0A0P9GTI3</accession>
<evidence type="ECO:0000313" key="8">
    <source>
        <dbReference type="Proteomes" id="UP000050482"/>
    </source>
</evidence>
<dbReference type="AlphaFoldDB" id="A0A0P9GTI3"/>
<dbReference type="InterPro" id="IPR036291">
    <property type="entry name" value="NAD(P)-bd_dom_sf"/>
</dbReference>
<dbReference type="GO" id="GO:0047545">
    <property type="term" value="F:(S)-2-hydroxyglutarate dehydrogenase activity"/>
    <property type="evidence" value="ECO:0007669"/>
    <property type="project" value="UniProtKB-ARBA"/>
</dbReference>
<dbReference type="FunFam" id="3.40.50.720:FF:000041">
    <property type="entry name" value="D-3-phosphoglycerate dehydrogenase"/>
    <property type="match status" value="1"/>
</dbReference>
<dbReference type="InterPro" id="IPR050857">
    <property type="entry name" value="D-2-hydroxyacid_DH"/>
</dbReference>